<accession>A0ABQ4BB52</accession>
<evidence type="ECO:0000313" key="3">
    <source>
        <dbReference type="Proteomes" id="UP000624709"/>
    </source>
</evidence>
<sequence length="82" mass="8799">MVNNESESPAEVPRLHGWLMMSFGLLGLVLGTVWILQGLNLFENELMSDQPAWAAAGGALALAGLVLVVIGKRRRESARPTA</sequence>
<comment type="caution">
    <text evidence="2">The sequence shown here is derived from an EMBL/GenBank/DDBJ whole genome shotgun (WGS) entry which is preliminary data.</text>
</comment>
<organism evidence="2 3">
    <name type="scientific">Actinoplanes palleronii</name>
    <dbReference type="NCBI Taxonomy" id="113570"/>
    <lineage>
        <taxon>Bacteria</taxon>
        <taxon>Bacillati</taxon>
        <taxon>Actinomycetota</taxon>
        <taxon>Actinomycetes</taxon>
        <taxon>Micromonosporales</taxon>
        <taxon>Micromonosporaceae</taxon>
        <taxon>Actinoplanes</taxon>
    </lineage>
</organism>
<proteinExistence type="predicted"/>
<evidence type="ECO:0000313" key="2">
    <source>
        <dbReference type="EMBL" id="GIE67881.1"/>
    </source>
</evidence>
<evidence type="ECO:0008006" key="4">
    <source>
        <dbReference type="Google" id="ProtNLM"/>
    </source>
</evidence>
<name>A0ABQ4BB52_9ACTN</name>
<keyword evidence="1" id="KW-0472">Membrane</keyword>
<keyword evidence="3" id="KW-1185">Reference proteome</keyword>
<keyword evidence="1" id="KW-0812">Transmembrane</keyword>
<evidence type="ECO:0000256" key="1">
    <source>
        <dbReference type="SAM" id="Phobius"/>
    </source>
</evidence>
<dbReference type="RefSeq" id="WP_203826305.1">
    <property type="nucleotide sequence ID" value="NZ_BAAATY010000031.1"/>
</dbReference>
<feature type="transmembrane region" description="Helical" evidence="1">
    <location>
        <begin position="18"/>
        <end position="39"/>
    </location>
</feature>
<dbReference type="Proteomes" id="UP000624709">
    <property type="component" value="Unassembled WGS sequence"/>
</dbReference>
<keyword evidence="1" id="KW-1133">Transmembrane helix</keyword>
<gene>
    <name evidence="2" type="ORF">Apa02nite_039890</name>
</gene>
<dbReference type="EMBL" id="BOMS01000053">
    <property type="protein sequence ID" value="GIE67881.1"/>
    <property type="molecule type" value="Genomic_DNA"/>
</dbReference>
<protein>
    <recommendedName>
        <fullName evidence="4">LPXTG cell wall anchor domain-containing protein</fullName>
    </recommendedName>
</protein>
<reference evidence="2 3" key="1">
    <citation type="submission" date="2021-01" db="EMBL/GenBank/DDBJ databases">
        <title>Whole genome shotgun sequence of Actinoplanes palleronii NBRC 14916.</title>
        <authorList>
            <person name="Komaki H."/>
            <person name="Tamura T."/>
        </authorList>
    </citation>
    <scope>NUCLEOTIDE SEQUENCE [LARGE SCALE GENOMIC DNA]</scope>
    <source>
        <strain evidence="2 3">NBRC 14916</strain>
    </source>
</reference>
<feature type="transmembrane region" description="Helical" evidence="1">
    <location>
        <begin position="51"/>
        <end position="70"/>
    </location>
</feature>